<reference evidence="2" key="1">
    <citation type="journal article" date="2020" name="mSystems">
        <title>Genome- and Community-Level Interaction Insights into Carbon Utilization and Element Cycling Functions of Hydrothermarchaeota in Hydrothermal Sediment.</title>
        <authorList>
            <person name="Zhou Z."/>
            <person name="Liu Y."/>
            <person name="Xu W."/>
            <person name="Pan J."/>
            <person name="Luo Z.H."/>
            <person name="Li M."/>
        </authorList>
    </citation>
    <scope>NUCLEOTIDE SEQUENCE [LARGE SCALE GENOMIC DNA]</scope>
    <source>
        <strain evidence="2">HyVt-74</strain>
    </source>
</reference>
<keyword evidence="1" id="KW-0472">Membrane</keyword>
<feature type="transmembrane region" description="Helical" evidence="1">
    <location>
        <begin position="45"/>
        <end position="64"/>
    </location>
</feature>
<keyword evidence="1" id="KW-0812">Transmembrane</keyword>
<dbReference type="EMBL" id="DRTB01000205">
    <property type="protein sequence ID" value="HHE04953.1"/>
    <property type="molecule type" value="Genomic_DNA"/>
</dbReference>
<accession>A0A7C5HGD8</accession>
<proteinExistence type="predicted"/>
<protein>
    <recommendedName>
        <fullName evidence="3">SPW repeat protein</fullName>
    </recommendedName>
</protein>
<keyword evidence="1" id="KW-1133">Transmembrane helix</keyword>
<dbReference type="AlphaFoldDB" id="A0A7C5HGD8"/>
<gene>
    <name evidence="2" type="ORF">ENL19_02695</name>
</gene>
<evidence type="ECO:0000256" key="1">
    <source>
        <dbReference type="SAM" id="Phobius"/>
    </source>
</evidence>
<sequence>MLVAIFAFIAVGAKKAICWINGIMGIWLIIAAFIPGIVANKTGNLWNNLISGIIILVVGLVAALQKGAQ</sequence>
<comment type="caution">
    <text evidence="2">The sequence shown here is derived from an EMBL/GenBank/DDBJ whole genome shotgun (WGS) entry which is preliminary data.</text>
</comment>
<feature type="transmembrane region" description="Helical" evidence="1">
    <location>
        <begin position="16"/>
        <end position="39"/>
    </location>
</feature>
<name>A0A7C5HGD8_UNCW3</name>
<evidence type="ECO:0008006" key="3">
    <source>
        <dbReference type="Google" id="ProtNLM"/>
    </source>
</evidence>
<evidence type="ECO:0000313" key="2">
    <source>
        <dbReference type="EMBL" id="HHE04953.1"/>
    </source>
</evidence>
<dbReference type="Proteomes" id="UP000886110">
    <property type="component" value="Unassembled WGS sequence"/>
</dbReference>
<organism evidence="2">
    <name type="scientific">candidate division WOR-3 bacterium</name>
    <dbReference type="NCBI Taxonomy" id="2052148"/>
    <lineage>
        <taxon>Bacteria</taxon>
        <taxon>Bacteria division WOR-3</taxon>
    </lineage>
</organism>